<proteinExistence type="predicted"/>
<accession>A0ACA9MDB6</accession>
<reference evidence="1" key="1">
    <citation type="submission" date="2021-06" db="EMBL/GenBank/DDBJ databases">
        <authorList>
            <person name="Kallberg Y."/>
            <person name="Tangrot J."/>
            <person name="Rosling A."/>
        </authorList>
    </citation>
    <scope>NUCLEOTIDE SEQUENCE</scope>
    <source>
        <strain evidence="1">28 12/20/2015</strain>
    </source>
</reference>
<feature type="non-terminal residue" evidence="1">
    <location>
        <position position="1"/>
    </location>
</feature>
<keyword evidence="2" id="KW-1185">Reference proteome</keyword>
<name>A0ACA9MDB6_9GLOM</name>
<gene>
    <name evidence="1" type="ORF">SPELUC_LOCUS6283</name>
</gene>
<organism evidence="1 2">
    <name type="scientific">Cetraspora pellucida</name>
    <dbReference type="NCBI Taxonomy" id="1433469"/>
    <lineage>
        <taxon>Eukaryota</taxon>
        <taxon>Fungi</taxon>
        <taxon>Fungi incertae sedis</taxon>
        <taxon>Mucoromycota</taxon>
        <taxon>Glomeromycotina</taxon>
        <taxon>Glomeromycetes</taxon>
        <taxon>Diversisporales</taxon>
        <taxon>Gigasporaceae</taxon>
        <taxon>Cetraspora</taxon>
    </lineage>
</organism>
<sequence>DTKKHHSCHQPSGLRGTNHQYTKVLDPTPCHLRADNTNISWGEEGNRKWMKWNEAKRKFFADWLFLAHNKVNFNNLMCWFFQELHVKIAETRNFVKASKGDLQRYNCINLDYYQIINDLIVEIG</sequence>
<evidence type="ECO:0000313" key="1">
    <source>
        <dbReference type="EMBL" id="CAG8578866.1"/>
    </source>
</evidence>
<dbReference type="EMBL" id="CAJVPW010007269">
    <property type="protein sequence ID" value="CAG8578866.1"/>
    <property type="molecule type" value="Genomic_DNA"/>
</dbReference>
<dbReference type="Proteomes" id="UP000789366">
    <property type="component" value="Unassembled WGS sequence"/>
</dbReference>
<evidence type="ECO:0000313" key="2">
    <source>
        <dbReference type="Proteomes" id="UP000789366"/>
    </source>
</evidence>
<protein>
    <submittedName>
        <fullName evidence="1">3277_t:CDS:1</fullName>
    </submittedName>
</protein>
<comment type="caution">
    <text evidence="1">The sequence shown here is derived from an EMBL/GenBank/DDBJ whole genome shotgun (WGS) entry which is preliminary data.</text>
</comment>